<dbReference type="RefSeq" id="WP_281832822.1">
    <property type="nucleotide sequence ID" value="NZ_BSDY01000001.1"/>
</dbReference>
<comment type="caution">
    <text evidence="1">The sequence shown here is derived from an EMBL/GenBank/DDBJ whole genome shotgun (WGS) entry which is preliminary data.</text>
</comment>
<organism evidence="1 2">
    <name type="scientific">Propionigenium maris DSM 9537</name>
    <dbReference type="NCBI Taxonomy" id="1123000"/>
    <lineage>
        <taxon>Bacteria</taxon>
        <taxon>Fusobacteriati</taxon>
        <taxon>Fusobacteriota</taxon>
        <taxon>Fusobacteriia</taxon>
        <taxon>Fusobacteriales</taxon>
        <taxon>Fusobacteriaceae</taxon>
        <taxon>Propionigenium</taxon>
    </lineage>
</organism>
<protein>
    <submittedName>
        <fullName evidence="1">Uncharacterized protein</fullName>
    </submittedName>
</protein>
<accession>A0A9W6LLL5</accession>
<proteinExistence type="predicted"/>
<dbReference type="EMBL" id="BSDY01000001">
    <property type="protein sequence ID" value="GLI54797.1"/>
    <property type="molecule type" value="Genomic_DNA"/>
</dbReference>
<dbReference type="Proteomes" id="UP001144471">
    <property type="component" value="Unassembled WGS sequence"/>
</dbReference>
<dbReference type="AlphaFoldDB" id="A0A9W6LLL5"/>
<evidence type="ECO:0000313" key="2">
    <source>
        <dbReference type="Proteomes" id="UP001144471"/>
    </source>
</evidence>
<sequence>MIAFIVIIGFLIFFLTGTSKEQSKTINDRLNGDKQLMADVIHCLGKQFRLEGKKLINLELVLGNRKIMMLGTAITEEIATGERKVEVLQINNSNYLIEEGKVEKREDADRVHNYCYMPLPPKAWKIMNQANVYTYTLLKMSYGKQNMVVQSPRGLDAYLEELFSSTDYAEAKRREDLSIFAV</sequence>
<reference evidence="1" key="1">
    <citation type="submission" date="2022-12" db="EMBL/GenBank/DDBJ databases">
        <title>Reference genome sequencing for broad-spectrum identification of bacterial and archaeal isolates by mass spectrometry.</title>
        <authorList>
            <person name="Sekiguchi Y."/>
            <person name="Tourlousse D.M."/>
        </authorList>
    </citation>
    <scope>NUCLEOTIDE SEQUENCE</scope>
    <source>
        <strain evidence="1">10succ1</strain>
    </source>
</reference>
<gene>
    <name evidence="1" type="ORF">PM10SUCC1_03120</name>
</gene>
<evidence type="ECO:0000313" key="1">
    <source>
        <dbReference type="EMBL" id="GLI54797.1"/>
    </source>
</evidence>
<name>A0A9W6LLL5_9FUSO</name>
<keyword evidence="2" id="KW-1185">Reference proteome</keyword>